<evidence type="ECO:0000256" key="1">
    <source>
        <dbReference type="ARBA" id="ARBA00000012"/>
    </source>
</evidence>
<dbReference type="PROSITE" id="PS50972">
    <property type="entry name" value="PTERIN_BINDING"/>
    <property type="match status" value="1"/>
</dbReference>
<evidence type="ECO:0000256" key="3">
    <source>
        <dbReference type="ARBA" id="ARBA00004763"/>
    </source>
</evidence>
<organism evidence="10 11">
    <name type="scientific">Taishania pollutisoli</name>
    <dbReference type="NCBI Taxonomy" id="2766479"/>
    <lineage>
        <taxon>Bacteria</taxon>
        <taxon>Pseudomonadati</taxon>
        <taxon>Bacteroidota</taxon>
        <taxon>Flavobacteriia</taxon>
        <taxon>Flavobacteriales</taxon>
        <taxon>Crocinitomicaceae</taxon>
        <taxon>Taishania</taxon>
    </lineage>
</organism>
<keyword evidence="11" id="KW-1185">Reference proteome</keyword>
<dbReference type="GO" id="GO:0046654">
    <property type="term" value="P:tetrahydrofolate biosynthetic process"/>
    <property type="evidence" value="ECO:0007669"/>
    <property type="project" value="TreeGrafter"/>
</dbReference>
<dbReference type="InterPro" id="IPR006390">
    <property type="entry name" value="DHP_synth_dom"/>
</dbReference>
<evidence type="ECO:0000256" key="5">
    <source>
        <dbReference type="ARBA" id="ARBA00022679"/>
    </source>
</evidence>
<keyword evidence="8" id="KW-0289">Folate biosynthesis</keyword>
<protein>
    <recommendedName>
        <fullName evidence="4">dihydropteroate synthase</fullName>
        <ecNumber evidence="4">2.5.1.15</ecNumber>
    </recommendedName>
</protein>
<evidence type="ECO:0000256" key="7">
    <source>
        <dbReference type="ARBA" id="ARBA00022842"/>
    </source>
</evidence>
<dbReference type="AlphaFoldDB" id="A0A8J6P510"/>
<keyword evidence="5 10" id="KW-0808">Transferase</keyword>
<dbReference type="InterPro" id="IPR045031">
    <property type="entry name" value="DHP_synth-like"/>
</dbReference>
<keyword evidence="6" id="KW-0479">Metal-binding</keyword>
<evidence type="ECO:0000259" key="9">
    <source>
        <dbReference type="PROSITE" id="PS50972"/>
    </source>
</evidence>
<dbReference type="EC" id="2.5.1.15" evidence="4"/>
<reference evidence="10" key="1">
    <citation type="submission" date="2020-09" db="EMBL/GenBank/DDBJ databases">
        <title>Taishania pollutisoli gen. nov., sp. nov., Isolated from Tetrabromobisphenol A-Contaminated Soil.</title>
        <authorList>
            <person name="Chen Q."/>
        </authorList>
    </citation>
    <scope>NUCLEOTIDE SEQUENCE</scope>
    <source>
        <strain evidence="10">CZZ-1</strain>
    </source>
</reference>
<comment type="caution">
    <text evidence="10">The sequence shown here is derived from an EMBL/GenBank/DDBJ whole genome shotgun (WGS) entry which is preliminary data.</text>
</comment>
<comment type="catalytic activity">
    <reaction evidence="1">
        <text>(7,8-dihydropterin-6-yl)methyl diphosphate + 4-aminobenzoate = 7,8-dihydropteroate + diphosphate</text>
        <dbReference type="Rhea" id="RHEA:19949"/>
        <dbReference type="ChEBI" id="CHEBI:17836"/>
        <dbReference type="ChEBI" id="CHEBI:17839"/>
        <dbReference type="ChEBI" id="CHEBI:33019"/>
        <dbReference type="ChEBI" id="CHEBI:72950"/>
        <dbReference type="EC" id="2.5.1.15"/>
    </reaction>
</comment>
<dbReference type="EMBL" id="JACVEL010000002">
    <property type="protein sequence ID" value="MBC9811824.1"/>
    <property type="molecule type" value="Genomic_DNA"/>
</dbReference>
<evidence type="ECO:0000256" key="4">
    <source>
        <dbReference type="ARBA" id="ARBA00012458"/>
    </source>
</evidence>
<evidence type="ECO:0000256" key="2">
    <source>
        <dbReference type="ARBA" id="ARBA00001946"/>
    </source>
</evidence>
<comment type="cofactor">
    <cofactor evidence="2">
        <name>Mg(2+)</name>
        <dbReference type="ChEBI" id="CHEBI:18420"/>
    </cofactor>
</comment>
<dbReference type="RefSeq" id="WP_216713658.1">
    <property type="nucleotide sequence ID" value="NZ_JACVEL010000002.1"/>
</dbReference>
<accession>A0A8J6P510</accession>
<sequence>MQNSRVEDTNYKDNRIQFNGILMDFTVPKIMGILNVTEDSFFSESRLKSDSELLKMAEKHLSEGATFLDLGGFSTRPGAVDVDEKTEQLRIQSALRQLKTEFPDALISIDTFRGEVARTAIGEGASMINDISGFQFDETLLDVLAAATIPYVLMHVEGTFETMHNMAISPAAGIIKRLTDYFEKKLAVLGEKGVKDVVLDPGFGFSKTMEENYELLQRMDELLVFKKPLLVGVSRKSMIYKKLGITPEESLNGTTVLNTLAVTKGAGILRVHDVRTCSEIIDLLCR</sequence>
<evidence type="ECO:0000256" key="6">
    <source>
        <dbReference type="ARBA" id="ARBA00022723"/>
    </source>
</evidence>
<name>A0A8J6P510_9FLAO</name>
<gene>
    <name evidence="10" type="primary">folP</name>
    <name evidence="10" type="ORF">H9Y05_04975</name>
</gene>
<comment type="pathway">
    <text evidence="3">Cofactor biosynthesis; tetrahydrofolate biosynthesis; 7,8-dihydrofolate from 2-amino-4-hydroxy-6-hydroxymethyl-7,8-dihydropteridine diphosphate and 4-aminobenzoate: step 1/2.</text>
</comment>
<evidence type="ECO:0000313" key="10">
    <source>
        <dbReference type="EMBL" id="MBC9811824.1"/>
    </source>
</evidence>
<evidence type="ECO:0000313" key="11">
    <source>
        <dbReference type="Proteomes" id="UP000652681"/>
    </source>
</evidence>
<feature type="domain" description="Pterin-binding" evidence="9">
    <location>
        <begin position="28"/>
        <end position="282"/>
    </location>
</feature>
<dbReference type="InterPro" id="IPR000489">
    <property type="entry name" value="Pterin-binding_dom"/>
</dbReference>
<dbReference type="PANTHER" id="PTHR20941:SF1">
    <property type="entry name" value="FOLIC ACID SYNTHESIS PROTEIN FOL1"/>
    <property type="match status" value="1"/>
</dbReference>
<dbReference type="Gene3D" id="3.20.20.20">
    <property type="entry name" value="Dihydropteroate synthase-like"/>
    <property type="match status" value="1"/>
</dbReference>
<dbReference type="GO" id="GO:0046656">
    <property type="term" value="P:folic acid biosynthetic process"/>
    <property type="evidence" value="ECO:0007669"/>
    <property type="project" value="UniProtKB-KW"/>
</dbReference>
<dbReference type="Proteomes" id="UP000652681">
    <property type="component" value="Unassembled WGS sequence"/>
</dbReference>
<dbReference type="GO" id="GO:0046872">
    <property type="term" value="F:metal ion binding"/>
    <property type="evidence" value="ECO:0007669"/>
    <property type="project" value="UniProtKB-KW"/>
</dbReference>
<proteinExistence type="predicted"/>
<dbReference type="GO" id="GO:0005829">
    <property type="term" value="C:cytosol"/>
    <property type="evidence" value="ECO:0007669"/>
    <property type="project" value="TreeGrafter"/>
</dbReference>
<dbReference type="Pfam" id="PF00809">
    <property type="entry name" value="Pterin_bind"/>
    <property type="match status" value="1"/>
</dbReference>
<evidence type="ECO:0000256" key="8">
    <source>
        <dbReference type="ARBA" id="ARBA00022909"/>
    </source>
</evidence>
<keyword evidence="7" id="KW-0460">Magnesium</keyword>
<dbReference type="CDD" id="cd00739">
    <property type="entry name" value="DHPS"/>
    <property type="match status" value="1"/>
</dbReference>
<dbReference type="InterPro" id="IPR011005">
    <property type="entry name" value="Dihydropteroate_synth-like_sf"/>
</dbReference>
<dbReference type="PANTHER" id="PTHR20941">
    <property type="entry name" value="FOLATE SYNTHESIS PROTEINS"/>
    <property type="match status" value="1"/>
</dbReference>
<dbReference type="NCBIfam" id="TIGR01496">
    <property type="entry name" value="DHPS"/>
    <property type="match status" value="1"/>
</dbReference>
<dbReference type="GO" id="GO:0004156">
    <property type="term" value="F:dihydropteroate synthase activity"/>
    <property type="evidence" value="ECO:0007669"/>
    <property type="project" value="UniProtKB-EC"/>
</dbReference>
<dbReference type="SUPFAM" id="SSF51717">
    <property type="entry name" value="Dihydropteroate synthetase-like"/>
    <property type="match status" value="1"/>
</dbReference>